<evidence type="ECO:0000313" key="2">
    <source>
        <dbReference type="Proteomes" id="UP001336020"/>
    </source>
</evidence>
<protein>
    <submittedName>
        <fullName evidence="1">Cyclase family protein</fullName>
        <ecNumber evidence="1">3.5.-.-</ecNumber>
    </submittedName>
</protein>
<evidence type="ECO:0000313" key="1">
    <source>
        <dbReference type="EMBL" id="MEE2057790.1"/>
    </source>
</evidence>
<dbReference type="EMBL" id="JAUTXY010000003">
    <property type="protein sequence ID" value="MEE2057790.1"/>
    <property type="molecule type" value="Genomic_DNA"/>
</dbReference>
<name>A0ABU7L8E1_9NOCA</name>
<gene>
    <name evidence="1" type="ORF">Q7514_09670</name>
</gene>
<dbReference type="PANTHER" id="PTHR34861:SF10">
    <property type="entry name" value="CYCLASE"/>
    <property type="match status" value="1"/>
</dbReference>
<keyword evidence="1" id="KW-0378">Hydrolase</keyword>
<reference evidence="1 2" key="1">
    <citation type="submission" date="2023-07" db="EMBL/GenBank/DDBJ databases">
        <authorList>
            <person name="Girao M."/>
            <person name="Carvalho M.F."/>
        </authorList>
    </citation>
    <scope>NUCLEOTIDE SEQUENCE [LARGE SCALE GENOMIC DNA]</scope>
    <source>
        <strain evidence="1 2">YIM65754</strain>
    </source>
</reference>
<dbReference type="InterPro" id="IPR037175">
    <property type="entry name" value="KFase_sf"/>
</dbReference>
<dbReference type="Pfam" id="PF04199">
    <property type="entry name" value="Cyclase"/>
    <property type="match status" value="1"/>
</dbReference>
<dbReference type="Proteomes" id="UP001336020">
    <property type="component" value="Unassembled WGS sequence"/>
</dbReference>
<sequence>MRDDRENGLATIDMDGVREVGRELSNWGRWGDEDERGTLNLLTQAKVREATATVRRGASFSLSMPADEHGPHDIRTSGRFNPIHTMTRYRGDMPKGQVLDVCSSEDMLILGTHSTTHFDALAHVWYDDLLYNGFHHDTAVTAWGAERCSIQNLVPGVVSRGILVDVPRHLGVDYLAPGTRITPDILDSVLDEARITVSEGDILLLRTGTYPHHRRGADVGLSGSPGLTWECARWIRGHGIAAVCADNLAVEVLGANPGGPMIPFHMLALRDMGLLMGEMFDFEDLAEDCAADGVYECMFVACPLNIPGGVGSPLNPIAVK</sequence>
<dbReference type="GO" id="GO:0016787">
    <property type="term" value="F:hydrolase activity"/>
    <property type="evidence" value="ECO:0007669"/>
    <property type="project" value="UniProtKB-KW"/>
</dbReference>
<proteinExistence type="predicted"/>
<comment type="caution">
    <text evidence="1">The sequence shown here is derived from an EMBL/GenBank/DDBJ whole genome shotgun (WGS) entry which is preliminary data.</text>
</comment>
<dbReference type="Gene3D" id="3.50.30.50">
    <property type="entry name" value="Putative cyclase"/>
    <property type="match status" value="1"/>
</dbReference>
<dbReference type="InterPro" id="IPR007325">
    <property type="entry name" value="KFase/CYL"/>
</dbReference>
<keyword evidence="2" id="KW-1185">Reference proteome</keyword>
<accession>A0ABU7L8E1</accession>
<dbReference type="SUPFAM" id="SSF102198">
    <property type="entry name" value="Putative cyclase"/>
    <property type="match status" value="1"/>
</dbReference>
<dbReference type="PANTHER" id="PTHR34861">
    <property type="match status" value="1"/>
</dbReference>
<dbReference type="RefSeq" id="WP_330133014.1">
    <property type="nucleotide sequence ID" value="NZ_JAUTXY010000003.1"/>
</dbReference>
<organism evidence="1 2">
    <name type="scientific">Rhodococcus artemisiae</name>
    <dbReference type="NCBI Taxonomy" id="714159"/>
    <lineage>
        <taxon>Bacteria</taxon>
        <taxon>Bacillati</taxon>
        <taxon>Actinomycetota</taxon>
        <taxon>Actinomycetes</taxon>
        <taxon>Mycobacteriales</taxon>
        <taxon>Nocardiaceae</taxon>
        <taxon>Rhodococcus</taxon>
    </lineage>
</organism>
<dbReference type="EC" id="3.5.-.-" evidence="1"/>